<dbReference type="Proteomes" id="UP000076874">
    <property type="component" value="Unassembled WGS sequence"/>
</dbReference>
<dbReference type="InterPro" id="IPR053208">
    <property type="entry name" value="GMC_Oxidoreductase_CD"/>
</dbReference>
<name>A0A167N2M5_9HYPO</name>
<evidence type="ECO:0000259" key="2">
    <source>
        <dbReference type="Pfam" id="PF16010"/>
    </source>
</evidence>
<keyword evidence="1" id="KW-0732">Signal</keyword>
<dbReference type="PANTHER" id="PTHR47190:SF2">
    <property type="entry name" value="CELLOBIOSE DEHYDROGENASE (AFU_ORTHOLOGUE AFUA_2G17620)"/>
    <property type="match status" value="1"/>
</dbReference>
<dbReference type="InterPro" id="IPR015920">
    <property type="entry name" value="Cellobiose_DH-like_cyt"/>
</dbReference>
<dbReference type="EMBL" id="AZHD01000021">
    <property type="protein sequence ID" value="OAA55049.1"/>
    <property type="molecule type" value="Genomic_DNA"/>
</dbReference>
<dbReference type="CDD" id="cd09630">
    <property type="entry name" value="CDH_like_cytochrome"/>
    <property type="match status" value="1"/>
</dbReference>
<gene>
    <name evidence="3" type="ORF">SPI_08553</name>
</gene>
<dbReference type="AlphaFoldDB" id="A0A167N2M5"/>
<dbReference type="Pfam" id="PF16010">
    <property type="entry name" value="CDH-cyt"/>
    <property type="match status" value="1"/>
</dbReference>
<dbReference type="Gene3D" id="2.60.40.1210">
    <property type="entry name" value="Cellobiose dehydrogenase, cytochrome domain"/>
    <property type="match status" value="1"/>
</dbReference>
<evidence type="ECO:0000256" key="1">
    <source>
        <dbReference type="SAM" id="SignalP"/>
    </source>
</evidence>
<sequence length="291" mass="30393">MLFSRRSAAAAAAAALAICTKTVLAQDAPMTGSYYVDAPTGINFSAWSTPGGSDGNGAFAFGYVLPDTALQNDTNEYIGLLQCQTINTTLTGWCGIAHGGHMPSDLLLMAWPYQGHVYTSFRYVTDYFMPLQFGGPNGTNGTSAAFPAPRLTVIRSTANATGYEIVYRCQNCFSWQQGTYNETVHTATGDPDNVLVLGFAQAAKGPLNPACPGNDLTFGFHDNGYGQWGAPVQNATRAAYAAWAKLATQAPNAGANLTAANCAVPAPPKTTATAAPSSVLTAARRAVISLA</sequence>
<dbReference type="OrthoDB" id="413885at2759"/>
<proteinExistence type="predicted"/>
<dbReference type="STRING" id="1081102.A0A167N2M5"/>
<organism evidence="3 4">
    <name type="scientific">Niveomyces insectorum RCEF 264</name>
    <dbReference type="NCBI Taxonomy" id="1081102"/>
    <lineage>
        <taxon>Eukaryota</taxon>
        <taxon>Fungi</taxon>
        <taxon>Dikarya</taxon>
        <taxon>Ascomycota</taxon>
        <taxon>Pezizomycotina</taxon>
        <taxon>Sordariomycetes</taxon>
        <taxon>Hypocreomycetidae</taxon>
        <taxon>Hypocreales</taxon>
        <taxon>Cordycipitaceae</taxon>
        <taxon>Niveomyces</taxon>
    </lineage>
</organism>
<feature type="chain" id="PRO_5007890542" evidence="1">
    <location>
        <begin position="26"/>
        <end position="291"/>
    </location>
</feature>
<dbReference type="PANTHER" id="PTHR47190">
    <property type="entry name" value="DEHYDROGENASE, PUTATIVE-RELATED"/>
    <property type="match status" value="1"/>
</dbReference>
<feature type="signal peptide" evidence="1">
    <location>
        <begin position="1"/>
        <end position="25"/>
    </location>
</feature>
<accession>A0A167N2M5</accession>
<evidence type="ECO:0000313" key="4">
    <source>
        <dbReference type="Proteomes" id="UP000076874"/>
    </source>
</evidence>
<feature type="domain" description="Cellobiose dehydrogenase-like cytochrome" evidence="2">
    <location>
        <begin position="35"/>
        <end position="241"/>
    </location>
</feature>
<reference evidence="3 4" key="1">
    <citation type="journal article" date="2016" name="Genome Biol. Evol.">
        <title>Divergent and convergent evolution of fungal pathogenicity.</title>
        <authorList>
            <person name="Shang Y."/>
            <person name="Xiao G."/>
            <person name="Zheng P."/>
            <person name="Cen K."/>
            <person name="Zhan S."/>
            <person name="Wang C."/>
        </authorList>
    </citation>
    <scope>NUCLEOTIDE SEQUENCE [LARGE SCALE GENOMIC DNA]</scope>
    <source>
        <strain evidence="3 4">RCEF 264</strain>
    </source>
</reference>
<comment type="caution">
    <text evidence="3">The sequence shown here is derived from an EMBL/GenBank/DDBJ whole genome shotgun (WGS) entry which is preliminary data.</text>
</comment>
<keyword evidence="4" id="KW-1185">Reference proteome</keyword>
<dbReference type="SUPFAM" id="SSF49344">
    <property type="entry name" value="CBD9-like"/>
    <property type="match status" value="1"/>
</dbReference>
<protein>
    <submittedName>
        <fullName evidence="3">Cellobiose dehydrogenase, cytochrome</fullName>
    </submittedName>
</protein>
<evidence type="ECO:0000313" key="3">
    <source>
        <dbReference type="EMBL" id="OAA55049.1"/>
    </source>
</evidence>